<comment type="similarity">
    <text evidence="2 7">Belongs to the sodium:solute symporter (SSF) (TC 2.A.21) family.</text>
</comment>
<evidence type="ECO:0000256" key="3">
    <source>
        <dbReference type="ARBA" id="ARBA00022448"/>
    </source>
</evidence>
<evidence type="ECO:0000313" key="10">
    <source>
        <dbReference type="Proteomes" id="UP000439903"/>
    </source>
</evidence>
<evidence type="ECO:0000256" key="7">
    <source>
        <dbReference type="RuleBase" id="RU362091"/>
    </source>
</evidence>
<evidence type="ECO:0000256" key="4">
    <source>
        <dbReference type="ARBA" id="ARBA00022692"/>
    </source>
</evidence>
<feature type="transmembrane region" description="Helical" evidence="8">
    <location>
        <begin position="286"/>
        <end position="315"/>
    </location>
</feature>
<dbReference type="GO" id="GO:0015606">
    <property type="term" value="F:spermidine transmembrane transporter activity"/>
    <property type="evidence" value="ECO:0007669"/>
    <property type="project" value="UniProtKB-ARBA"/>
</dbReference>
<feature type="transmembrane region" description="Helical" evidence="8">
    <location>
        <begin position="485"/>
        <end position="506"/>
    </location>
</feature>
<organism evidence="9 10">
    <name type="scientific">Gigaspora margarita</name>
    <dbReference type="NCBI Taxonomy" id="4874"/>
    <lineage>
        <taxon>Eukaryota</taxon>
        <taxon>Fungi</taxon>
        <taxon>Fungi incertae sedis</taxon>
        <taxon>Mucoromycota</taxon>
        <taxon>Glomeromycotina</taxon>
        <taxon>Glomeromycetes</taxon>
        <taxon>Diversisporales</taxon>
        <taxon>Gigasporaceae</taxon>
        <taxon>Gigaspora</taxon>
    </lineage>
</organism>
<dbReference type="FunFam" id="1.20.1730.10:FF:000006">
    <property type="entry name" value="Urea active transporter"/>
    <property type="match status" value="1"/>
</dbReference>
<dbReference type="GO" id="GO:0005886">
    <property type="term" value="C:plasma membrane"/>
    <property type="evidence" value="ECO:0007669"/>
    <property type="project" value="TreeGrafter"/>
</dbReference>
<dbReference type="InterPro" id="IPR001734">
    <property type="entry name" value="Na/solute_symporter"/>
</dbReference>
<dbReference type="GO" id="GO:0015204">
    <property type="term" value="F:urea transmembrane transporter activity"/>
    <property type="evidence" value="ECO:0007669"/>
    <property type="project" value="InterPro"/>
</dbReference>
<accession>A0A8H3XAE4</accession>
<comment type="caution">
    <text evidence="9">The sequence shown here is derived from an EMBL/GenBank/DDBJ whole genome shotgun (WGS) entry which is preliminary data.</text>
</comment>
<keyword evidence="6 8" id="KW-0472">Membrane</keyword>
<evidence type="ECO:0000256" key="6">
    <source>
        <dbReference type="ARBA" id="ARBA00023136"/>
    </source>
</evidence>
<dbReference type="AlphaFoldDB" id="A0A8H3XAE4"/>
<evidence type="ECO:0000256" key="2">
    <source>
        <dbReference type="ARBA" id="ARBA00006434"/>
    </source>
</evidence>
<dbReference type="NCBIfam" id="TIGR00813">
    <property type="entry name" value="sss"/>
    <property type="match status" value="1"/>
</dbReference>
<reference evidence="9 10" key="1">
    <citation type="journal article" date="2019" name="Environ. Microbiol.">
        <title>At the nexus of three kingdoms: the genome of the mycorrhizal fungus Gigaspora margarita provides insights into plant, endobacterial and fungal interactions.</title>
        <authorList>
            <person name="Venice F."/>
            <person name="Ghignone S."/>
            <person name="Salvioli di Fossalunga A."/>
            <person name="Amselem J."/>
            <person name="Novero M."/>
            <person name="Xianan X."/>
            <person name="Sedzielewska Toro K."/>
            <person name="Morin E."/>
            <person name="Lipzen A."/>
            <person name="Grigoriev I.V."/>
            <person name="Henrissat B."/>
            <person name="Martin F.M."/>
            <person name="Bonfante P."/>
        </authorList>
    </citation>
    <scope>NUCLEOTIDE SEQUENCE [LARGE SCALE GENOMIC DNA]</scope>
    <source>
        <strain evidence="9 10">BEG34</strain>
    </source>
</reference>
<feature type="transmembrane region" description="Helical" evidence="8">
    <location>
        <begin position="129"/>
        <end position="151"/>
    </location>
</feature>
<feature type="transmembrane region" description="Helical" evidence="8">
    <location>
        <begin position="391"/>
        <end position="411"/>
    </location>
</feature>
<dbReference type="InterPro" id="IPR038377">
    <property type="entry name" value="Na/Glc_symporter_sf"/>
</dbReference>
<dbReference type="Pfam" id="PF00474">
    <property type="entry name" value="SSF"/>
    <property type="match status" value="1"/>
</dbReference>
<sequence length="651" mass="70883">MVEPILEQGVGWGIILGFGGFFAIVMSLLTLAQKRYLREFQTSEMFMTAHRSVRTGLVASAIVSAWTWAATLLQSSTVAYQYGVSGPFWYASGATIQVLLFAILAIELKRKAPHAHTLFEIINARYGKPAHIVFLFFGLATNMVVTAMLLLGGSAVVNALTGVNTIASCFLLPLGVLIYTLFGGIKATFLTDYVHTTVIFIVLLSFLFTVYCTSPEIGSPDRMYDLLTAASQKKPVIDNAEGSYLTMSSLQGLVFGIINIVGNFGTVFVDNAYWQRAIAAKPSSTVHAYLIGGLAWFAIPFTLATTMGLSGVAVLDYVDPKDVSAGLVLPLAATHLLGKAGGFAALVLVFMAVTSASSAELIAVSSIYTYDIYRTYIHPDAMGSQVINHSHLSVIGFGIIMGALATILNYIGISLGYMYLLMGIISSPAVFPVAFTITWKKQSALAAIVSSIVGLICGLIAWLVTAQKLYGEITLATTGDNYPMLAGNLVSILVPLIITVVWSFAFPDDFDFDITRTKLQILTDDEVDENYRNVDDSETDPNKLKKAFKFALWSSIILTLILAIIWPLPMYFSRYVFSKPFFTFWVAISMIWAICGAVAVAIFPVVEARDSVFKVIKGVFSDICGKRKEIEKEEVDVKHDSTNNVTNNEKV</sequence>
<feature type="transmembrane region" description="Helical" evidence="8">
    <location>
        <begin position="12"/>
        <end position="32"/>
    </location>
</feature>
<dbReference type="PANTHER" id="PTHR46154:SF4">
    <property type="entry name" value="UREA ACTIVE TRANSPORTER"/>
    <property type="match status" value="1"/>
</dbReference>
<dbReference type="CDD" id="cd11476">
    <property type="entry name" value="SLC5sbd_DUR3"/>
    <property type="match status" value="1"/>
</dbReference>
<gene>
    <name evidence="9" type="ORF">F8M41_004028</name>
</gene>
<dbReference type="InterPro" id="IPR031155">
    <property type="entry name" value="DUR"/>
</dbReference>
<comment type="subcellular location">
    <subcellularLocation>
        <location evidence="1">Membrane</location>
        <topology evidence="1">Multi-pass membrane protein</topology>
    </subcellularLocation>
</comment>
<name>A0A8H3XAE4_GIGMA</name>
<evidence type="ECO:0000313" key="9">
    <source>
        <dbReference type="EMBL" id="KAF0441054.1"/>
    </source>
</evidence>
<evidence type="ECO:0000256" key="5">
    <source>
        <dbReference type="ARBA" id="ARBA00022989"/>
    </source>
</evidence>
<keyword evidence="3" id="KW-0813">Transport</keyword>
<dbReference type="OrthoDB" id="6132759at2759"/>
<keyword evidence="10" id="KW-1185">Reference proteome</keyword>
<keyword evidence="5 8" id="KW-1133">Transmembrane helix</keyword>
<keyword evidence="4 8" id="KW-0812">Transmembrane</keyword>
<feature type="transmembrane region" description="Helical" evidence="8">
    <location>
        <begin position="193"/>
        <end position="211"/>
    </location>
</feature>
<feature type="transmembrane region" description="Helical" evidence="8">
    <location>
        <begin position="157"/>
        <end position="181"/>
    </location>
</feature>
<evidence type="ECO:0000256" key="1">
    <source>
        <dbReference type="ARBA" id="ARBA00004141"/>
    </source>
</evidence>
<feature type="transmembrane region" description="Helical" evidence="8">
    <location>
        <begin position="550"/>
        <end position="572"/>
    </location>
</feature>
<dbReference type="PROSITE" id="PS50283">
    <property type="entry name" value="NA_SOLUT_SYMP_3"/>
    <property type="match status" value="1"/>
</dbReference>
<dbReference type="Gene3D" id="1.20.1730.10">
    <property type="entry name" value="Sodium/glucose cotransporter"/>
    <property type="match status" value="1"/>
</dbReference>
<dbReference type="EMBL" id="WTPW01001362">
    <property type="protein sequence ID" value="KAF0441054.1"/>
    <property type="molecule type" value="Genomic_DNA"/>
</dbReference>
<feature type="transmembrane region" description="Helical" evidence="8">
    <location>
        <begin position="88"/>
        <end position="108"/>
    </location>
</feature>
<evidence type="ECO:0000256" key="8">
    <source>
        <dbReference type="SAM" id="Phobius"/>
    </source>
</evidence>
<dbReference type="PANTHER" id="PTHR46154">
    <property type="match status" value="1"/>
</dbReference>
<feature type="transmembrane region" description="Helical" evidence="8">
    <location>
        <begin position="444"/>
        <end position="465"/>
    </location>
</feature>
<feature type="transmembrane region" description="Helical" evidence="8">
    <location>
        <begin position="343"/>
        <end position="370"/>
    </location>
</feature>
<feature type="transmembrane region" description="Helical" evidence="8">
    <location>
        <begin position="253"/>
        <end position="274"/>
    </location>
</feature>
<protein>
    <submittedName>
        <fullName evidence="9">Na+/solute symporter</fullName>
    </submittedName>
</protein>
<feature type="transmembrane region" description="Helical" evidence="8">
    <location>
        <begin position="53"/>
        <end position="73"/>
    </location>
</feature>
<feature type="transmembrane region" description="Helical" evidence="8">
    <location>
        <begin position="584"/>
        <end position="606"/>
    </location>
</feature>
<feature type="transmembrane region" description="Helical" evidence="8">
    <location>
        <begin position="417"/>
        <end position="437"/>
    </location>
</feature>
<proteinExistence type="inferred from homology"/>
<dbReference type="Proteomes" id="UP000439903">
    <property type="component" value="Unassembled WGS sequence"/>
</dbReference>